<dbReference type="GO" id="GO:0005524">
    <property type="term" value="F:ATP binding"/>
    <property type="evidence" value="ECO:0007669"/>
    <property type="project" value="UniProtKB-KW"/>
</dbReference>
<dbReference type="PANTHER" id="PTHR45436:SF14">
    <property type="entry name" value="SENSOR PROTEIN QSEC"/>
    <property type="match status" value="1"/>
</dbReference>
<dbReference type="SUPFAM" id="SSF55874">
    <property type="entry name" value="ATPase domain of HSP90 chaperone/DNA topoisomerase II/histidine kinase"/>
    <property type="match status" value="1"/>
</dbReference>
<dbReference type="RefSeq" id="WP_326505789.1">
    <property type="nucleotide sequence ID" value="NZ_JAWIIV010000005.1"/>
</dbReference>
<evidence type="ECO:0000256" key="12">
    <source>
        <dbReference type="ARBA" id="ARBA00023136"/>
    </source>
</evidence>
<dbReference type="PRINTS" id="PR00344">
    <property type="entry name" value="BCTRLSENSOR"/>
</dbReference>
<organism evidence="14 15">
    <name type="scientific">Noviherbaspirillum album</name>
    <dbReference type="NCBI Taxonomy" id="3080276"/>
    <lineage>
        <taxon>Bacteria</taxon>
        <taxon>Pseudomonadati</taxon>
        <taxon>Pseudomonadota</taxon>
        <taxon>Betaproteobacteria</taxon>
        <taxon>Burkholderiales</taxon>
        <taxon>Oxalobacteraceae</taxon>
        <taxon>Noviherbaspirillum</taxon>
    </lineage>
</organism>
<evidence type="ECO:0000256" key="6">
    <source>
        <dbReference type="ARBA" id="ARBA00022692"/>
    </source>
</evidence>
<dbReference type="CDD" id="cd00082">
    <property type="entry name" value="HisKA"/>
    <property type="match status" value="1"/>
</dbReference>
<keyword evidence="4" id="KW-0597">Phosphoprotein</keyword>
<dbReference type="InterPro" id="IPR004358">
    <property type="entry name" value="Sig_transdc_His_kin-like_C"/>
</dbReference>
<keyword evidence="5" id="KW-0808">Transferase</keyword>
<dbReference type="SMART" id="SM00388">
    <property type="entry name" value="HisKA"/>
    <property type="match status" value="1"/>
</dbReference>
<evidence type="ECO:0000256" key="4">
    <source>
        <dbReference type="ARBA" id="ARBA00022553"/>
    </source>
</evidence>
<keyword evidence="7" id="KW-0547">Nucleotide-binding</keyword>
<evidence type="ECO:0000313" key="15">
    <source>
        <dbReference type="Proteomes" id="UP001352263"/>
    </source>
</evidence>
<dbReference type="Proteomes" id="UP001352263">
    <property type="component" value="Unassembled WGS sequence"/>
</dbReference>
<comment type="caution">
    <text evidence="14">The sequence shown here is derived from an EMBL/GenBank/DDBJ whole genome shotgun (WGS) entry which is preliminary data.</text>
</comment>
<name>A0ABU6J6T5_9BURK</name>
<evidence type="ECO:0000313" key="14">
    <source>
        <dbReference type="EMBL" id="MEC4719065.1"/>
    </source>
</evidence>
<keyword evidence="8" id="KW-0418">Kinase</keyword>
<dbReference type="Gene3D" id="3.30.565.10">
    <property type="entry name" value="Histidine kinase-like ATPase, C-terminal domain"/>
    <property type="match status" value="1"/>
</dbReference>
<evidence type="ECO:0000256" key="1">
    <source>
        <dbReference type="ARBA" id="ARBA00000085"/>
    </source>
</evidence>
<comment type="catalytic activity">
    <reaction evidence="1">
        <text>ATP + protein L-histidine = ADP + protein N-phospho-L-histidine.</text>
        <dbReference type="EC" id="2.7.13.3"/>
    </reaction>
</comment>
<reference evidence="14 15" key="1">
    <citation type="submission" date="2023-10" db="EMBL/GenBank/DDBJ databases">
        <title>Noviherbaspirillum sp. CPCC 100848 genome assembly.</title>
        <authorList>
            <person name="Li X.Y."/>
            <person name="Fang X.M."/>
        </authorList>
    </citation>
    <scope>NUCLEOTIDE SEQUENCE [LARGE SCALE GENOMIC DNA]</scope>
    <source>
        <strain evidence="14 15">CPCC 100848</strain>
    </source>
</reference>
<feature type="domain" description="Histidine kinase" evidence="13">
    <location>
        <begin position="224"/>
        <end position="436"/>
    </location>
</feature>
<evidence type="ECO:0000256" key="8">
    <source>
        <dbReference type="ARBA" id="ARBA00022777"/>
    </source>
</evidence>
<dbReference type="InterPro" id="IPR005467">
    <property type="entry name" value="His_kinase_dom"/>
</dbReference>
<dbReference type="Pfam" id="PF02518">
    <property type="entry name" value="HATPase_c"/>
    <property type="match status" value="1"/>
</dbReference>
<keyword evidence="10" id="KW-1133">Transmembrane helix</keyword>
<evidence type="ECO:0000256" key="7">
    <source>
        <dbReference type="ARBA" id="ARBA00022741"/>
    </source>
</evidence>
<dbReference type="SUPFAM" id="SSF47384">
    <property type="entry name" value="Homodimeric domain of signal transducing histidine kinase"/>
    <property type="match status" value="1"/>
</dbReference>
<sequence length="448" mass="49062">MMRSLRIRLILLLGVAILGAAALQFTVSLREAMQEANKLFDYHMKQMAFALRDTALDDTEWYTSSKPSTNFDFVIQIWGDDGVRVFQRRPYLFLPQQGALGFSTVSLNNGDWRVFAIENQSKRIQVAQKMETRRDRAISLAMHSLWPIIPVSLMLFAAAWWVVTSALSPLNRIGHDLAHRNTDSTEPVSDEGVPQEVSLLVAELNLLLTRMGSALQSQRNFVADAAHELRSPLTALKLQLQTLTRAKDDMARAQAVARLQGGVDRASRLVEQLLVLARQDPMSVPASDTVVDLQACIEYAAADVAPLASSKNVEIRLDAALRASVEGDAEALRMMTRNLLDNAVRYTPNDGSVAVAISSANDKACLTVEDSGPGISEDNRTRVFDRFYRVPGTSAGGSGLGLAIVKAIVDRHHGSVELGRSALGGLKVAVEFPLHQTVRRPEPVAEAV</sequence>
<comment type="subcellular location">
    <subcellularLocation>
        <location evidence="2">Membrane</location>
        <topology evidence="2">Multi-pass membrane protein</topology>
    </subcellularLocation>
</comment>
<dbReference type="EMBL" id="JAWIIV010000005">
    <property type="protein sequence ID" value="MEC4719065.1"/>
    <property type="molecule type" value="Genomic_DNA"/>
</dbReference>
<gene>
    <name evidence="14" type="ORF">RY831_07890</name>
</gene>
<evidence type="ECO:0000256" key="3">
    <source>
        <dbReference type="ARBA" id="ARBA00012438"/>
    </source>
</evidence>
<evidence type="ECO:0000256" key="5">
    <source>
        <dbReference type="ARBA" id="ARBA00022679"/>
    </source>
</evidence>
<dbReference type="EC" id="2.7.13.3" evidence="3"/>
<keyword evidence="9 14" id="KW-0067">ATP-binding</keyword>
<protein>
    <recommendedName>
        <fullName evidence="3">histidine kinase</fullName>
        <ecNumber evidence="3">2.7.13.3</ecNumber>
    </recommendedName>
</protein>
<dbReference type="PANTHER" id="PTHR45436">
    <property type="entry name" value="SENSOR HISTIDINE KINASE YKOH"/>
    <property type="match status" value="1"/>
</dbReference>
<proteinExistence type="predicted"/>
<evidence type="ECO:0000256" key="9">
    <source>
        <dbReference type="ARBA" id="ARBA00022840"/>
    </source>
</evidence>
<dbReference type="Gene3D" id="1.10.287.130">
    <property type="match status" value="1"/>
</dbReference>
<dbReference type="PROSITE" id="PS50109">
    <property type="entry name" value="HIS_KIN"/>
    <property type="match status" value="1"/>
</dbReference>
<keyword evidence="12" id="KW-0472">Membrane</keyword>
<evidence type="ECO:0000259" key="13">
    <source>
        <dbReference type="PROSITE" id="PS50109"/>
    </source>
</evidence>
<dbReference type="InterPro" id="IPR036097">
    <property type="entry name" value="HisK_dim/P_sf"/>
</dbReference>
<keyword evidence="11" id="KW-0902">Two-component regulatory system</keyword>
<accession>A0ABU6J6T5</accession>
<keyword evidence="6" id="KW-0812">Transmembrane</keyword>
<dbReference type="InterPro" id="IPR050428">
    <property type="entry name" value="TCS_sensor_his_kinase"/>
</dbReference>
<dbReference type="Pfam" id="PF00512">
    <property type="entry name" value="HisKA"/>
    <property type="match status" value="1"/>
</dbReference>
<dbReference type="InterPro" id="IPR003661">
    <property type="entry name" value="HisK_dim/P_dom"/>
</dbReference>
<evidence type="ECO:0000256" key="2">
    <source>
        <dbReference type="ARBA" id="ARBA00004141"/>
    </source>
</evidence>
<dbReference type="InterPro" id="IPR003594">
    <property type="entry name" value="HATPase_dom"/>
</dbReference>
<evidence type="ECO:0000256" key="10">
    <source>
        <dbReference type="ARBA" id="ARBA00022989"/>
    </source>
</evidence>
<keyword evidence="15" id="KW-1185">Reference proteome</keyword>
<dbReference type="InterPro" id="IPR036890">
    <property type="entry name" value="HATPase_C_sf"/>
</dbReference>
<dbReference type="SMART" id="SM00387">
    <property type="entry name" value="HATPase_c"/>
    <property type="match status" value="1"/>
</dbReference>
<evidence type="ECO:0000256" key="11">
    <source>
        <dbReference type="ARBA" id="ARBA00023012"/>
    </source>
</evidence>